<dbReference type="CDD" id="cd06530">
    <property type="entry name" value="S26_SPase_I"/>
    <property type="match status" value="1"/>
</dbReference>
<dbReference type="EC" id="3.4.21.89" evidence="4 8"/>
<proteinExistence type="inferred from homology"/>
<reference evidence="11" key="1">
    <citation type="submission" date="2022-04" db="EMBL/GenBank/DDBJ databases">
        <title>Complete genome sequences of Ezakiella coagulans and Fenollaria massiliensis.</title>
        <authorList>
            <person name="France M.T."/>
            <person name="Clifford J."/>
            <person name="Narina S."/>
            <person name="Rutt L."/>
            <person name="Ravel J."/>
        </authorList>
    </citation>
    <scope>NUCLEOTIDE SEQUENCE</scope>
    <source>
        <strain evidence="11">C0061C2</strain>
    </source>
</reference>
<dbReference type="GO" id="GO:0006465">
    <property type="term" value="P:signal peptide processing"/>
    <property type="evidence" value="ECO:0007669"/>
    <property type="project" value="InterPro"/>
</dbReference>
<evidence type="ECO:0000256" key="4">
    <source>
        <dbReference type="ARBA" id="ARBA00013208"/>
    </source>
</evidence>
<dbReference type="AlphaFoldDB" id="A0A9E7DIL2"/>
<dbReference type="GO" id="GO:0004252">
    <property type="term" value="F:serine-type endopeptidase activity"/>
    <property type="evidence" value="ECO:0007669"/>
    <property type="project" value="InterPro"/>
</dbReference>
<evidence type="ECO:0000256" key="8">
    <source>
        <dbReference type="RuleBase" id="RU003993"/>
    </source>
</evidence>
<evidence type="ECO:0000256" key="2">
    <source>
        <dbReference type="ARBA" id="ARBA00004401"/>
    </source>
</evidence>
<dbReference type="InterPro" id="IPR019533">
    <property type="entry name" value="Peptidase_S26"/>
</dbReference>
<dbReference type="KEGG" id="fms:M1R53_05165"/>
<keyword evidence="8" id="KW-1133">Transmembrane helix</keyword>
<feature type="domain" description="Peptidase S26" evidence="10">
    <location>
        <begin position="44"/>
        <end position="200"/>
    </location>
</feature>
<keyword evidence="12" id="KW-1185">Reference proteome</keyword>
<sequence length="209" mass="24088">MENNFNDNNINENIDINEEVKAASENEVLEAAEAMAKAKQDDIKSWIFSIVVTVAITLFLVNFVFALTRVEGISMEPTLHTGDRVFEWKLFKYFKEPKRQEIVVIRGEKTNGDHYIKRLIGLPGDVIDIIDGEVYVNGDKLDEPYLDRKTSEQNGNHWVVPEDSYFVMGDNREGGNSYDSRSFGPIKKSYLQGKALFRFWPLNKLKLFR</sequence>
<dbReference type="SUPFAM" id="SSF51306">
    <property type="entry name" value="LexA/Signal peptidase"/>
    <property type="match status" value="1"/>
</dbReference>
<evidence type="ECO:0000259" key="10">
    <source>
        <dbReference type="Pfam" id="PF10502"/>
    </source>
</evidence>
<dbReference type="RefSeq" id="WP_249242227.1">
    <property type="nucleotide sequence ID" value="NZ_CP096649.1"/>
</dbReference>
<evidence type="ECO:0000256" key="9">
    <source>
        <dbReference type="RuleBase" id="RU362042"/>
    </source>
</evidence>
<dbReference type="InterPro" id="IPR000223">
    <property type="entry name" value="Pept_S26A_signal_pept_1"/>
</dbReference>
<dbReference type="GO" id="GO:0009003">
    <property type="term" value="F:signal peptidase activity"/>
    <property type="evidence" value="ECO:0007669"/>
    <property type="project" value="UniProtKB-EC"/>
</dbReference>
<evidence type="ECO:0000256" key="6">
    <source>
        <dbReference type="ARBA" id="ARBA00022801"/>
    </source>
</evidence>
<dbReference type="PANTHER" id="PTHR43390">
    <property type="entry name" value="SIGNAL PEPTIDASE I"/>
    <property type="match status" value="1"/>
</dbReference>
<keyword evidence="8" id="KW-0472">Membrane</keyword>
<evidence type="ECO:0000256" key="7">
    <source>
        <dbReference type="PIRSR" id="PIRSR600223-1"/>
    </source>
</evidence>
<dbReference type="PANTHER" id="PTHR43390:SF1">
    <property type="entry name" value="CHLOROPLAST PROCESSING PEPTIDASE"/>
    <property type="match status" value="1"/>
</dbReference>
<feature type="active site" evidence="7">
    <location>
        <position position="117"/>
    </location>
</feature>
<comment type="similarity">
    <text evidence="3 9">Belongs to the peptidase S26 family.</text>
</comment>
<keyword evidence="5 8" id="KW-0645">Protease</keyword>
<protein>
    <recommendedName>
        <fullName evidence="4 8">Signal peptidase I</fullName>
        <ecNumber evidence="4 8">3.4.21.89</ecNumber>
    </recommendedName>
</protein>
<evidence type="ECO:0000256" key="1">
    <source>
        <dbReference type="ARBA" id="ARBA00000677"/>
    </source>
</evidence>
<comment type="subcellular location">
    <subcellularLocation>
        <location evidence="2">Cell membrane</location>
        <topology evidence="2">Single-pass type II membrane protein</topology>
    </subcellularLocation>
    <subcellularLocation>
        <location evidence="9">Membrane</location>
        <topology evidence="9">Single-pass type II membrane protein</topology>
    </subcellularLocation>
</comment>
<comment type="catalytic activity">
    <reaction evidence="1 8">
        <text>Cleavage of hydrophobic, N-terminal signal or leader sequences from secreted and periplasmic proteins.</text>
        <dbReference type="EC" id="3.4.21.89"/>
    </reaction>
</comment>
<dbReference type="Gene3D" id="2.10.109.10">
    <property type="entry name" value="Umud Fragment, subunit A"/>
    <property type="match status" value="1"/>
</dbReference>
<dbReference type="PROSITE" id="PS00760">
    <property type="entry name" value="SPASE_I_2"/>
    <property type="match status" value="1"/>
</dbReference>
<dbReference type="InterPro" id="IPR019756">
    <property type="entry name" value="Pept_S26A_signal_pept_1_Ser-AS"/>
</dbReference>
<feature type="active site" evidence="7">
    <location>
        <position position="74"/>
    </location>
</feature>
<keyword evidence="8" id="KW-0812">Transmembrane</keyword>
<organism evidence="11 12">
    <name type="scientific">Fenollaria massiliensis</name>
    <dbReference type="NCBI Taxonomy" id="938288"/>
    <lineage>
        <taxon>Bacteria</taxon>
        <taxon>Bacillati</taxon>
        <taxon>Bacillota</taxon>
        <taxon>Clostridia</taxon>
        <taxon>Eubacteriales</taxon>
        <taxon>Fenollaria</taxon>
    </lineage>
</organism>
<dbReference type="InterPro" id="IPR036286">
    <property type="entry name" value="LexA/Signal_pep-like_sf"/>
</dbReference>
<dbReference type="InterPro" id="IPR019757">
    <property type="entry name" value="Pept_S26A_signal_pept_1_Lys-AS"/>
</dbReference>
<keyword evidence="6 8" id="KW-0378">Hydrolase</keyword>
<evidence type="ECO:0000313" key="11">
    <source>
        <dbReference type="EMBL" id="UQK58633.1"/>
    </source>
</evidence>
<dbReference type="PRINTS" id="PR00727">
    <property type="entry name" value="LEADERPTASE"/>
</dbReference>
<evidence type="ECO:0000256" key="3">
    <source>
        <dbReference type="ARBA" id="ARBA00009370"/>
    </source>
</evidence>
<dbReference type="Proteomes" id="UP000831151">
    <property type="component" value="Chromosome"/>
</dbReference>
<dbReference type="NCBIfam" id="TIGR02227">
    <property type="entry name" value="sigpep_I_bact"/>
    <property type="match status" value="1"/>
</dbReference>
<evidence type="ECO:0000313" key="12">
    <source>
        <dbReference type="Proteomes" id="UP000831151"/>
    </source>
</evidence>
<name>A0A9E7DIL2_9FIRM</name>
<feature type="transmembrane region" description="Helical" evidence="8">
    <location>
        <begin position="46"/>
        <end position="67"/>
    </location>
</feature>
<gene>
    <name evidence="11" type="primary">lepB</name>
    <name evidence="11" type="ORF">M1R53_05165</name>
</gene>
<dbReference type="PROSITE" id="PS00501">
    <property type="entry name" value="SPASE_I_1"/>
    <property type="match status" value="1"/>
</dbReference>
<dbReference type="GO" id="GO:0005886">
    <property type="term" value="C:plasma membrane"/>
    <property type="evidence" value="ECO:0007669"/>
    <property type="project" value="UniProtKB-SubCell"/>
</dbReference>
<evidence type="ECO:0000256" key="5">
    <source>
        <dbReference type="ARBA" id="ARBA00022670"/>
    </source>
</evidence>
<dbReference type="EMBL" id="CP096649">
    <property type="protein sequence ID" value="UQK58633.1"/>
    <property type="molecule type" value="Genomic_DNA"/>
</dbReference>
<accession>A0A9E7DIL2</accession>
<dbReference type="Pfam" id="PF10502">
    <property type="entry name" value="Peptidase_S26"/>
    <property type="match status" value="1"/>
</dbReference>